<dbReference type="Proteomes" id="UP000011014">
    <property type="component" value="Unassembled WGS sequence"/>
</dbReference>
<dbReference type="InterPro" id="IPR045119">
    <property type="entry name" value="SUN1-5"/>
</dbReference>
<dbReference type="AlphaFoldDB" id="E4YCT2"/>
<sequence>MIVFVQSVAICIVCIFALEKSRQVDVLLSKQTRQQLEFQSGFGELRFQISSLENEMSRITEKSELCEKNLKFQKKKNEEIVSKINRSCLQCKKTNKRLEKQRFRSTVKVYVPQKIPLHQEELKNVQSRVSSLRQIAIDVENDILKKFANLTHKLQKEKSSRILLSNQKSCSLTQISSNSSKTNQQKENNLPDFASEHCGAAVIKEKGTYRKFGIARPFSSSPSRFATIPDNAPGKCWPCRPPCELELQLCFPTIISAFSVHHIPRSISPSPYNHICSQGDYTSRK</sequence>
<proteinExistence type="predicted"/>
<dbReference type="GO" id="GO:0034993">
    <property type="term" value="C:meiotic nuclear membrane microtubule tethering complex"/>
    <property type="evidence" value="ECO:0007669"/>
    <property type="project" value="TreeGrafter"/>
</dbReference>
<evidence type="ECO:0000256" key="1">
    <source>
        <dbReference type="SAM" id="SignalP"/>
    </source>
</evidence>
<accession>E4YCT2</accession>
<gene>
    <name evidence="2" type="ORF">GSOID_T00021253001</name>
</gene>
<protein>
    <submittedName>
        <fullName evidence="2">Uncharacterized protein</fullName>
    </submittedName>
</protein>
<dbReference type="PANTHER" id="PTHR12911:SF8">
    <property type="entry name" value="KLAROID PROTEIN-RELATED"/>
    <property type="match status" value="1"/>
</dbReference>
<keyword evidence="1" id="KW-0732">Signal</keyword>
<organism evidence="2">
    <name type="scientific">Oikopleura dioica</name>
    <name type="common">Tunicate</name>
    <dbReference type="NCBI Taxonomy" id="34765"/>
    <lineage>
        <taxon>Eukaryota</taxon>
        <taxon>Metazoa</taxon>
        <taxon>Chordata</taxon>
        <taxon>Tunicata</taxon>
        <taxon>Appendicularia</taxon>
        <taxon>Copelata</taxon>
        <taxon>Oikopleuridae</taxon>
        <taxon>Oikopleura</taxon>
    </lineage>
</organism>
<reference evidence="2" key="1">
    <citation type="journal article" date="2010" name="Science">
        <title>Plasticity of animal genome architecture unmasked by rapid evolution of a pelagic tunicate.</title>
        <authorList>
            <person name="Denoeud F."/>
            <person name="Henriet S."/>
            <person name="Mungpakdee S."/>
            <person name="Aury J.M."/>
            <person name="Da Silva C."/>
            <person name="Brinkmann H."/>
            <person name="Mikhaleva J."/>
            <person name="Olsen L.C."/>
            <person name="Jubin C."/>
            <person name="Canestro C."/>
            <person name="Bouquet J.M."/>
            <person name="Danks G."/>
            <person name="Poulain J."/>
            <person name="Campsteijn C."/>
            <person name="Adamski M."/>
            <person name="Cross I."/>
            <person name="Yadetie F."/>
            <person name="Muffato M."/>
            <person name="Louis A."/>
            <person name="Butcher S."/>
            <person name="Tsagkogeorga G."/>
            <person name="Konrad A."/>
            <person name="Singh S."/>
            <person name="Jensen M.F."/>
            <person name="Cong E.H."/>
            <person name="Eikeseth-Otteraa H."/>
            <person name="Noel B."/>
            <person name="Anthouard V."/>
            <person name="Porcel B.M."/>
            <person name="Kachouri-Lafond R."/>
            <person name="Nishino A."/>
            <person name="Ugolini M."/>
            <person name="Chourrout P."/>
            <person name="Nishida H."/>
            <person name="Aasland R."/>
            <person name="Huzurbazar S."/>
            <person name="Westhof E."/>
            <person name="Delsuc F."/>
            <person name="Lehrach H."/>
            <person name="Reinhardt R."/>
            <person name="Weissenbach J."/>
            <person name="Roy S.W."/>
            <person name="Artiguenave F."/>
            <person name="Postlethwait J.H."/>
            <person name="Manak J.R."/>
            <person name="Thompson E.M."/>
            <person name="Jaillon O."/>
            <person name="Du Pasquier L."/>
            <person name="Boudinot P."/>
            <person name="Liberles D.A."/>
            <person name="Volff J.N."/>
            <person name="Philippe H."/>
            <person name="Lenhard B."/>
            <person name="Roest Crollius H."/>
            <person name="Wincker P."/>
            <person name="Chourrout D."/>
        </authorList>
    </citation>
    <scope>NUCLEOTIDE SEQUENCE [LARGE SCALE GENOMIC DNA]</scope>
</reference>
<feature type="chain" id="PRO_5003193782" evidence="1">
    <location>
        <begin position="18"/>
        <end position="285"/>
    </location>
</feature>
<feature type="signal peptide" evidence="1">
    <location>
        <begin position="1"/>
        <end position="17"/>
    </location>
</feature>
<dbReference type="GO" id="GO:0043495">
    <property type="term" value="F:protein-membrane adaptor activity"/>
    <property type="evidence" value="ECO:0007669"/>
    <property type="project" value="TreeGrafter"/>
</dbReference>
<dbReference type="Gene3D" id="2.60.120.260">
    <property type="entry name" value="Galactose-binding domain-like"/>
    <property type="match status" value="1"/>
</dbReference>
<dbReference type="PANTHER" id="PTHR12911">
    <property type="entry name" value="SAD1/UNC-84-LIKE PROTEIN-RELATED"/>
    <property type="match status" value="1"/>
</dbReference>
<name>E4YCT2_OIKDI</name>
<evidence type="ECO:0000313" key="2">
    <source>
        <dbReference type="EMBL" id="CBY33349.1"/>
    </source>
</evidence>
<dbReference type="EMBL" id="FN654411">
    <property type="protein sequence ID" value="CBY33349.1"/>
    <property type="molecule type" value="Genomic_DNA"/>
</dbReference>